<dbReference type="EC" id="6.3.4.14" evidence="4 13"/>
<accession>A0A652LFL6</accession>
<evidence type="ECO:0000256" key="11">
    <source>
        <dbReference type="ARBA" id="ARBA00048600"/>
    </source>
</evidence>
<dbReference type="FunFam" id="3.30.1490.20:FF:000003">
    <property type="entry name" value="acetyl-CoA carboxylase isoform X1"/>
    <property type="match status" value="1"/>
</dbReference>
<dbReference type="PROSITE" id="PS50979">
    <property type="entry name" value="BC"/>
    <property type="match status" value="1"/>
</dbReference>
<evidence type="ECO:0000256" key="2">
    <source>
        <dbReference type="ARBA" id="ARBA00004956"/>
    </source>
</evidence>
<dbReference type="InterPro" id="IPR004549">
    <property type="entry name" value="Acetyl_CoA_COase_biotin_COase"/>
</dbReference>
<dbReference type="InterPro" id="IPR051602">
    <property type="entry name" value="ACC_Biotin_Carboxylase"/>
</dbReference>
<keyword evidence="8 12" id="KW-0067">ATP-binding</keyword>
<evidence type="ECO:0000256" key="10">
    <source>
        <dbReference type="ARBA" id="ARBA00023267"/>
    </source>
</evidence>
<dbReference type="RefSeq" id="WP_124275614.1">
    <property type="nucleotide sequence ID" value="NZ_RDBM01000008.1"/>
</dbReference>
<dbReference type="PROSITE" id="PS00866">
    <property type="entry name" value="CPSASE_1"/>
    <property type="match status" value="1"/>
</dbReference>
<protein>
    <recommendedName>
        <fullName evidence="4 13">Biotin carboxylase</fullName>
        <ecNumber evidence="4 13">6.3.4.14</ecNumber>
    </recommendedName>
    <alternativeName>
        <fullName evidence="13">Acetyl-coenzyme A carboxylase biotin carboxylase subunit A</fullName>
    </alternativeName>
</protein>
<keyword evidence="13" id="KW-0276">Fatty acid metabolism</keyword>
<dbReference type="NCBIfam" id="NF006367">
    <property type="entry name" value="PRK08591.1"/>
    <property type="match status" value="1"/>
</dbReference>
<keyword evidence="13" id="KW-0275">Fatty acid biosynthesis</keyword>
<keyword evidence="7 12" id="KW-0547">Nucleotide-binding</keyword>
<dbReference type="GO" id="GO:0046872">
    <property type="term" value="F:metal ion binding"/>
    <property type="evidence" value="ECO:0007669"/>
    <property type="project" value="UniProtKB-KW"/>
</dbReference>
<dbReference type="PANTHER" id="PTHR48095">
    <property type="entry name" value="PYRUVATE CARBOXYLASE SUBUNIT A"/>
    <property type="match status" value="1"/>
</dbReference>
<dbReference type="GO" id="GO:0006633">
    <property type="term" value="P:fatty acid biosynthetic process"/>
    <property type="evidence" value="ECO:0007669"/>
    <property type="project" value="UniProtKB-KW"/>
</dbReference>
<comment type="pathway">
    <text evidence="2 13">Lipid metabolism; malonyl-CoA biosynthesis; malonyl-CoA from acetyl-CoA: step 1/1.</text>
</comment>
<evidence type="ECO:0000259" key="15">
    <source>
        <dbReference type="PROSITE" id="PS50979"/>
    </source>
</evidence>
<reference evidence="16" key="1">
    <citation type="submission" date="2018-10" db="EMBL/GenBank/DDBJ databases">
        <authorList>
            <person name="Hariharan J."/>
            <person name="Choudoir M.J."/>
            <person name="Diebold P."/>
            <person name="Panke-Buisse K."/>
            <person name="Campbell A.N."/>
            <person name="Buckley D.H."/>
        </authorList>
    </citation>
    <scope>NUCLEOTIDE SEQUENCE</scope>
    <source>
        <strain evidence="16">Gb1</strain>
    </source>
</reference>
<name>A0A652LFL6_9ACTN</name>
<evidence type="ECO:0000259" key="14">
    <source>
        <dbReference type="PROSITE" id="PS50975"/>
    </source>
</evidence>
<feature type="domain" description="ATP-grasp" evidence="14">
    <location>
        <begin position="120"/>
        <end position="322"/>
    </location>
</feature>
<evidence type="ECO:0000256" key="9">
    <source>
        <dbReference type="ARBA" id="ARBA00022842"/>
    </source>
</evidence>
<dbReference type="InterPro" id="IPR011054">
    <property type="entry name" value="Rudment_hybrid_motif"/>
</dbReference>
<dbReference type="InterPro" id="IPR005482">
    <property type="entry name" value="Biotin_COase_C"/>
</dbReference>
<dbReference type="InterPro" id="IPR016185">
    <property type="entry name" value="PreATP-grasp_dom_sf"/>
</dbReference>
<evidence type="ECO:0000256" key="5">
    <source>
        <dbReference type="ARBA" id="ARBA00022598"/>
    </source>
</evidence>
<keyword evidence="5 13" id="KW-0436">Ligase</keyword>
<dbReference type="AlphaFoldDB" id="A0A652LFL6"/>
<dbReference type="GO" id="GO:0005524">
    <property type="term" value="F:ATP binding"/>
    <property type="evidence" value="ECO:0007669"/>
    <property type="project" value="UniProtKB-UniRule"/>
</dbReference>
<evidence type="ECO:0000256" key="8">
    <source>
        <dbReference type="ARBA" id="ARBA00022840"/>
    </source>
</evidence>
<keyword evidence="13" id="KW-0443">Lipid metabolism</keyword>
<comment type="caution">
    <text evidence="16">The sequence shown here is derived from an EMBL/GenBank/DDBJ whole genome shotgun (WGS) entry which is preliminary data.</text>
</comment>
<dbReference type="SMART" id="SM00878">
    <property type="entry name" value="Biotin_carb_C"/>
    <property type="match status" value="1"/>
</dbReference>
<dbReference type="Pfam" id="PF02786">
    <property type="entry name" value="CPSase_L_D2"/>
    <property type="match status" value="1"/>
</dbReference>
<evidence type="ECO:0000256" key="12">
    <source>
        <dbReference type="PROSITE-ProRule" id="PRU00409"/>
    </source>
</evidence>
<dbReference type="SUPFAM" id="SSF56059">
    <property type="entry name" value="Glutathione synthetase ATP-binding domain-like"/>
    <property type="match status" value="1"/>
</dbReference>
<organism evidence="16">
    <name type="scientific">Streptomyces sp. gb1(2016)</name>
    <dbReference type="NCBI Taxonomy" id="1828321"/>
    <lineage>
        <taxon>Bacteria</taxon>
        <taxon>Bacillati</taxon>
        <taxon>Actinomycetota</taxon>
        <taxon>Actinomycetes</taxon>
        <taxon>Kitasatosporales</taxon>
        <taxon>Streptomycetaceae</taxon>
        <taxon>Streptomyces</taxon>
    </lineage>
</organism>
<comment type="subunit">
    <text evidence="3 13">Acetyl-CoA carboxylase is a heterohexamer of biotin carboxyl carrier protein, biotin carboxylase and the two subunits of carboxyl transferase in a 2:2 complex.</text>
</comment>
<dbReference type="InterPro" id="IPR011764">
    <property type="entry name" value="Biotin_carboxylation_dom"/>
</dbReference>
<comment type="catalytic activity">
    <reaction evidence="11 13">
        <text>N(6)-biotinyl-L-lysyl-[protein] + hydrogencarbonate + ATP = N(6)-carboxybiotinyl-L-lysyl-[protein] + ADP + phosphate + H(+)</text>
        <dbReference type="Rhea" id="RHEA:13501"/>
        <dbReference type="Rhea" id="RHEA-COMP:10505"/>
        <dbReference type="Rhea" id="RHEA-COMP:10506"/>
        <dbReference type="ChEBI" id="CHEBI:15378"/>
        <dbReference type="ChEBI" id="CHEBI:17544"/>
        <dbReference type="ChEBI" id="CHEBI:30616"/>
        <dbReference type="ChEBI" id="CHEBI:43474"/>
        <dbReference type="ChEBI" id="CHEBI:83144"/>
        <dbReference type="ChEBI" id="CHEBI:83145"/>
        <dbReference type="ChEBI" id="CHEBI:456216"/>
        <dbReference type="EC" id="6.3.4.14"/>
    </reaction>
</comment>
<keyword evidence="9" id="KW-0460">Magnesium</keyword>
<evidence type="ECO:0000256" key="1">
    <source>
        <dbReference type="ARBA" id="ARBA00003761"/>
    </source>
</evidence>
<dbReference type="PANTHER" id="PTHR48095:SF2">
    <property type="entry name" value="BIOTIN CARBOXYLASE, CHLOROPLASTIC"/>
    <property type="match status" value="1"/>
</dbReference>
<keyword evidence="10 13" id="KW-0092">Biotin</keyword>
<evidence type="ECO:0000256" key="7">
    <source>
        <dbReference type="ARBA" id="ARBA00022741"/>
    </source>
</evidence>
<dbReference type="InterPro" id="IPR005481">
    <property type="entry name" value="BC-like_N"/>
</dbReference>
<comment type="function">
    <text evidence="1 13">This protein is a component of the acetyl coenzyme A carboxylase complex; first, biotin carboxylase catalyzes the carboxylation of the carrier protein and then the transcarboxylase transfers the carboxyl group to form malonyl-CoA.</text>
</comment>
<dbReference type="Pfam" id="PF02785">
    <property type="entry name" value="Biotin_carb_C"/>
    <property type="match status" value="1"/>
</dbReference>
<evidence type="ECO:0000256" key="13">
    <source>
        <dbReference type="RuleBase" id="RU365063"/>
    </source>
</evidence>
<dbReference type="InterPro" id="IPR005479">
    <property type="entry name" value="CPAse_ATP-bd"/>
</dbReference>
<dbReference type="UniPathway" id="UPA00655">
    <property type="reaction ID" value="UER00711"/>
</dbReference>
<dbReference type="PROSITE" id="PS50975">
    <property type="entry name" value="ATP_GRASP"/>
    <property type="match status" value="1"/>
</dbReference>
<keyword evidence="13" id="KW-0444">Lipid biosynthesis</keyword>
<dbReference type="GO" id="GO:2001295">
    <property type="term" value="P:malonyl-CoA biosynthetic process"/>
    <property type="evidence" value="ECO:0007669"/>
    <property type="project" value="UniProtKB-UniPathway"/>
</dbReference>
<dbReference type="NCBIfam" id="TIGR00514">
    <property type="entry name" value="accC"/>
    <property type="match status" value="1"/>
</dbReference>
<keyword evidence="6" id="KW-0479">Metal-binding</keyword>
<evidence type="ECO:0000256" key="6">
    <source>
        <dbReference type="ARBA" id="ARBA00022723"/>
    </source>
</evidence>
<dbReference type="PROSITE" id="PS00867">
    <property type="entry name" value="CPSASE_2"/>
    <property type="match status" value="1"/>
</dbReference>
<dbReference type="Pfam" id="PF00289">
    <property type="entry name" value="Biotin_carb_N"/>
    <property type="match status" value="1"/>
</dbReference>
<dbReference type="SUPFAM" id="SSF51246">
    <property type="entry name" value="Rudiment single hybrid motif"/>
    <property type="match status" value="1"/>
</dbReference>
<proteinExistence type="predicted"/>
<dbReference type="SUPFAM" id="SSF52440">
    <property type="entry name" value="PreATP-grasp domain"/>
    <property type="match status" value="1"/>
</dbReference>
<evidence type="ECO:0000313" key="16">
    <source>
        <dbReference type="EMBL" id="TXS34008.1"/>
    </source>
</evidence>
<evidence type="ECO:0000256" key="3">
    <source>
        <dbReference type="ARBA" id="ARBA00011750"/>
    </source>
</evidence>
<gene>
    <name evidence="16" type="primary">accC</name>
    <name evidence="16" type="ORF">EAO74_01290</name>
</gene>
<feature type="domain" description="Biotin carboxylation" evidence="15">
    <location>
        <begin position="1"/>
        <end position="453"/>
    </location>
</feature>
<dbReference type="EMBL" id="RDBM01000008">
    <property type="protein sequence ID" value="TXS34008.1"/>
    <property type="molecule type" value="Genomic_DNA"/>
</dbReference>
<dbReference type="InterPro" id="IPR011761">
    <property type="entry name" value="ATP-grasp"/>
</dbReference>
<dbReference type="Gene3D" id="3.30.470.20">
    <property type="entry name" value="ATP-grasp fold, B domain"/>
    <property type="match status" value="1"/>
</dbReference>
<dbReference type="GO" id="GO:0004075">
    <property type="term" value="F:biotin carboxylase activity"/>
    <property type="evidence" value="ECO:0007669"/>
    <property type="project" value="UniProtKB-EC"/>
</dbReference>
<sequence>MFDKVLIANRGEIALRIIRTCRDLGVRTVAVHSTADADARFVKAADEAVHIGPGAPARSYLNIPNIIGAAVRTGAQAIHPGYGFLSEDPYFAEICADDGITFIGPPPDVMENVGDKATARRLMTEAGLPLLPGTVEPVDSVEAAEAVAAGIGYPLIIKAAAGGGGRGITVVRRPQDLRDAYTSTRASAQAVFKNSAVYMERYLEKTRHIEIQVVCDDFGGAVHLGERDCSVQRRHQKLIEESPSAMVTPELRARLGEAAVAGARAVGYRGAGTVEFLVEAGENAAEDAYWFMEMNARIQVEHPVTELVTGVDLVAEQLRVAAGGPLSVKQEDIEVRGHAIECRINAEDPARNFAPTPGLLETYTVPGGPWVRVDTDYAPGSRVSPYYDSMIGKLIVWGPDRATCIDRTLRALSEFDVSGPGVHTTVPLHQEILDHPEFRRGDIATDFLERHFAL</sequence>
<dbReference type="FunFam" id="3.40.50.20:FF:000010">
    <property type="entry name" value="Propionyl-CoA carboxylase subunit alpha"/>
    <property type="match status" value="1"/>
</dbReference>
<evidence type="ECO:0000256" key="4">
    <source>
        <dbReference type="ARBA" id="ARBA00013263"/>
    </source>
</evidence>